<evidence type="ECO:0000313" key="3">
    <source>
        <dbReference type="Proteomes" id="UP000198406"/>
    </source>
</evidence>
<dbReference type="Gene3D" id="1.10.287.110">
    <property type="entry name" value="DnaJ domain"/>
    <property type="match status" value="1"/>
</dbReference>
<dbReference type="PROSITE" id="PS00636">
    <property type="entry name" value="DNAJ_1"/>
    <property type="match status" value="1"/>
</dbReference>
<dbReference type="Proteomes" id="UP000198406">
    <property type="component" value="Unassembled WGS sequence"/>
</dbReference>
<reference evidence="2 3" key="1">
    <citation type="journal article" date="2015" name="Plant Cell">
        <title>Oil accumulation by the oleaginous diatom Fistulifera solaris as revealed by the genome and transcriptome.</title>
        <authorList>
            <person name="Tanaka T."/>
            <person name="Maeda Y."/>
            <person name="Veluchamy A."/>
            <person name="Tanaka M."/>
            <person name="Abida H."/>
            <person name="Marechal E."/>
            <person name="Bowler C."/>
            <person name="Muto M."/>
            <person name="Sunaga Y."/>
            <person name="Tanaka M."/>
            <person name="Yoshino T."/>
            <person name="Taniguchi T."/>
            <person name="Fukuda Y."/>
            <person name="Nemoto M."/>
            <person name="Matsumoto M."/>
            <person name="Wong P.S."/>
            <person name="Aburatani S."/>
            <person name="Fujibuchi W."/>
        </authorList>
    </citation>
    <scope>NUCLEOTIDE SEQUENCE [LARGE SCALE GENOMIC DNA]</scope>
    <source>
        <strain evidence="2 3">JPCC DA0580</strain>
    </source>
</reference>
<dbReference type="InterPro" id="IPR018253">
    <property type="entry name" value="DnaJ_domain_CS"/>
</dbReference>
<sequence>MAMNDVVKNGNEDLYALLNLSHSATATDIQRSYKRLSRVFHPDKSPSKIEDAQKTFVAIKQAHDVLVDPILRMAYEHGGLRIVALIKRSQASSNNGSSSDLYKELQKVKTKEEAGALLQQIVDQDKWTRQSTENATADLSTNVTFPYEYNNQQKAELSSTAVQFQSRLRKGDTWSWTIAGNASMQRTGMADTSTSLSADYQPQRGTHVTMDSSFRPGQPLPNVALRSSRQMANGTFVVAGLGGNLQSRQTWTYSIVSYRNLLWDSDNAEEAPKKLQASWRLSFKPWPGEFQQAMATIKTREFPQWRCSTGLGQFPLKISYQSAEVDTPYIAYSWGVTFSKLKVAWIQQLGGDHGDWTLKYGVKFDGRAFYQPGALSLWTLVFQLHSSNWAIRLPISLFQRNVWPVASILTLLVSQWCDQFLEDFRAKSELSTEASKVKDDEAEAQTGELVAPFTRFSGVIGMVAAKKRLAEENLVDGGLIILSAWWEILAGASFGSANAIDVTSFLQYWVVDSALLIPMAEVTKWLPKVGANHEQDVAGSSVEIWRAIRRITKQPEQNTGDTREKTHILRVRYVFQHKVYDIQFDEDKDRKVYLPNDERASELGPASRLQ</sequence>
<proteinExistence type="predicted"/>
<dbReference type="GO" id="GO:0042407">
    <property type="term" value="P:cristae formation"/>
    <property type="evidence" value="ECO:0007669"/>
    <property type="project" value="TreeGrafter"/>
</dbReference>
<protein>
    <recommendedName>
        <fullName evidence="1">J domain-containing protein</fullName>
    </recommendedName>
</protein>
<evidence type="ECO:0000259" key="1">
    <source>
        <dbReference type="PROSITE" id="PS50076"/>
    </source>
</evidence>
<dbReference type="InterPro" id="IPR052243">
    <property type="entry name" value="Mito_inner_membrane_organizer"/>
</dbReference>
<accession>A0A1Z5JFZ5</accession>
<dbReference type="OrthoDB" id="48806at2759"/>
<dbReference type="InterPro" id="IPR036869">
    <property type="entry name" value="J_dom_sf"/>
</dbReference>
<dbReference type="Pfam" id="PF00226">
    <property type="entry name" value="DnaJ"/>
    <property type="match status" value="1"/>
</dbReference>
<dbReference type="AlphaFoldDB" id="A0A1Z5JFZ5"/>
<dbReference type="PANTHER" id="PTHR44157:SF1">
    <property type="entry name" value="DNAJ HOMOLOG SUBFAMILY C MEMBER 11"/>
    <property type="match status" value="1"/>
</dbReference>
<dbReference type="PROSITE" id="PS50076">
    <property type="entry name" value="DNAJ_2"/>
    <property type="match status" value="1"/>
</dbReference>
<dbReference type="CDD" id="cd06257">
    <property type="entry name" value="DnaJ"/>
    <property type="match status" value="1"/>
</dbReference>
<dbReference type="InParanoid" id="A0A1Z5JFZ5"/>
<dbReference type="SUPFAM" id="SSF46565">
    <property type="entry name" value="Chaperone J-domain"/>
    <property type="match status" value="1"/>
</dbReference>
<dbReference type="GO" id="GO:0005739">
    <property type="term" value="C:mitochondrion"/>
    <property type="evidence" value="ECO:0007669"/>
    <property type="project" value="GOC"/>
</dbReference>
<dbReference type="PRINTS" id="PR00625">
    <property type="entry name" value="JDOMAIN"/>
</dbReference>
<keyword evidence="3" id="KW-1185">Reference proteome</keyword>
<evidence type="ECO:0000313" key="2">
    <source>
        <dbReference type="EMBL" id="GAX12923.1"/>
    </source>
</evidence>
<dbReference type="SMART" id="SM00271">
    <property type="entry name" value="DnaJ"/>
    <property type="match status" value="1"/>
</dbReference>
<dbReference type="InterPro" id="IPR001623">
    <property type="entry name" value="DnaJ_domain"/>
</dbReference>
<gene>
    <name evidence="2" type="ORF">FisN_22Hh265</name>
</gene>
<dbReference type="EMBL" id="BDSP01000059">
    <property type="protein sequence ID" value="GAX12923.1"/>
    <property type="molecule type" value="Genomic_DNA"/>
</dbReference>
<comment type="caution">
    <text evidence="2">The sequence shown here is derived from an EMBL/GenBank/DDBJ whole genome shotgun (WGS) entry which is preliminary data.</text>
</comment>
<organism evidence="2 3">
    <name type="scientific">Fistulifera solaris</name>
    <name type="common">Oleaginous diatom</name>
    <dbReference type="NCBI Taxonomy" id="1519565"/>
    <lineage>
        <taxon>Eukaryota</taxon>
        <taxon>Sar</taxon>
        <taxon>Stramenopiles</taxon>
        <taxon>Ochrophyta</taxon>
        <taxon>Bacillariophyta</taxon>
        <taxon>Bacillariophyceae</taxon>
        <taxon>Bacillariophycidae</taxon>
        <taxon>Naviculales</taxon>
        <taxon>Naviculaceae</taxon>
        <taxon>Fistulifera</taxon>
    </lineage>
</organism>
<feature type="domain" description="J" evidence="1">
    <location>
        <begin position="13"/>
        <end position="79"/>
    </location>
</feature>
<dbReference type="PANTHER" id="PTHR44157">
    <property type="entry name" value="DNAJ HOMOLOG SUBFAMILY C MEMBER 11"/>
    <property type="match status" value="1"/>
</dbReference>
<name>A0A1Z5JFZ5_FISSO</name>